<comment type="caution">
    <text evidence="2">The sequence shown here is derived from an EMBL/GenBank/DDBJ whole genome shotgun (WGS) entry which is preliminary data.</text>
</comment>
<name>A0A2D0MWS1_FLAN2</name>
<sequence length="167" mass="19989">MDQVITYESRTPGLWLRFGTRMIALLVSAFYGLKFLLLIFGLPTGGAFFYLILLIAWSLGIRQLWLDNPLRWRNKVTFDFQRDLIFIQHRENEQLQTEVLDFDGRKIPFRDIEYYSTRNYGSFLFSSYFMVKIYVRGEEIRLLSFEDPNDFTRVVHLLKDRLQLPVK</sequence>
<proteinExistence type="predicted"/>
<organism evidence="2 3">
    <name type="scientific">Flavilitoribacter nigricans (strain ATCC 23147 / DSM 23189 / NBRC 102662 / NCIMB 1420 / SS-2)</name>
    <name type="common">Lewinella nigricans</name>
    <dbReference type="NCBI Taxonomy" id="1122177"/>
    <lineage>
        <taxon>Bacteria</taxon>
        <taxon>Pseudomonadati</taxon>
        <taxon>Bacteroidota</taxon>
        <taxon>Saprospiria</taxon>
        <taxon>Saprospirales</taxon>
        <taxon>Lewinellaceae</taxon>
        <taxon>Flavilitoribacter</taxon>
    </lineage>
</organism>
<dbReference type="Proteomes" id="UP000223913">
    <property type="component" value="Unassembled WGS sequence"/>
</dbReference>
<evidence type="ECO:0000256" key="1">
    <source>
        <dbReference type="SAM" id="Phobius"/>
    </source>
</evidence>
<evidence type="ECO:0000313" key="2">
    <source>
        <dbReference type="EMBL" id="PHN00576.1"/>
    </source>
</evidence>
<reference evidence="2 3" key="1">
    <citation type="submission" date="2017-10" db="EMBL/GenBank/DDBJ databases">
        <title>The draft genome sequence of Lewinella nigricans NBRC 102662.</title>
        <authorList>
            <person name="Wang K."/>
        </authorList>
    </citation>
    <scope>NUCLEOTIDE SEQUENCE [LARGE SCALE GENOMIC DNA]</scope>
    <source>
        <strain evidence="2 3">NBRC 102662</strain>
    </source>
</reference>
<dbReference type="RefSeq" id="WP_099156006.1">
    <property type="nucleotide sequence ID" value="NZ_PDUD01000100.1"/>
</dbReference>
<keyword evidence="3" id="KW-1185">Reference proteome</keyword>
<dbReference type="OrthoDB" id="9902596at2"/>
<accession>A0A2D0MWS1</accession>
<keyword evidence="1" id="KW-1133">Transmembrane helix</keyword>
<protein>
    <submittedName>
        <fullName evidence="2">Uncharacterized protein</fullName>
    </submittedName>
</protein>
<gene>
    <name evidence="2" type="ORF">CRP01_41520</name>
</gene>
<dbReference type="AlphaFoldDB" id="A0A2D0MWS1"/>
<keyword evidence="1" id="KW-0812">Transmembrane</keyword>
<feature type="transmembrane region" description="Helical" evidence="1">
    <location>
        <begin position="47"/>
        <end position="65"/>
    </location>
</feature>
<dbReference type="EMBL" id="PDUD01000100">
    <property type="protein sequence ID" value="PHN00576.1"/>
    <property type="molecule type" value="Genomic_DNA"/>
</dbReference>
<feature type="transmembrane region" description="Helical" evidence="1">
    <location>
        <begin position="21"/>
        <end position="41"/>
    </location>
</feature>
<keyword evidence="1" id="KW-0472">Membrane</keyword>
<evidence type="ECO:0000313" key="3">
    <source>
        <dbReference type="Proteomes" id="UP000223913"/>
    </source>
</evidence>